<dbReference type="AlphaFoldDB" id="T0FSD6"/>
<sequence>MKSLLRIFRSKAVDIIRQDKKSENSKWLIEKNEPIMRN</sequence>
<name>T0FSD6_9LEPT</name>
<gene>
    <name evidence="1" type="ORF">LEP1GSC059_0797</name>
</gene>
<dbReference type="Proteomes" id="UP000015442">
    <property type="component" value="Unassembled WGS sequence"/>
</dbReference>
<proteinExistence type="predicted"/>
<dbReference type="EMBL" id="AKWY02000017">
    <property type="protein sequence ID" value="EQA72465.1"/>
    <property type="molecule type" value="Genomic_DNA"/>
</dbReference>
<evidence type="ECO:0000313" key="1">
    <source>
        <dbReference type="EMBL" id="EQA72465.1"/>
    </source>
</evidence>
<evidence type="ECO:0000313" key="2">
    <source>
        <dbReference type="Proteomes" id="UP000015442"/>
    </source>
</evidence>
<organism evidence="1 2">
    <name type="scientific">Leptospira noguchii serovar Panama str. CZ214</name>
    <dbReference type="NCBI Taxonomy" id="1001595"/>
    <lineage>
        <taxon>Bacteria</taxon>
        <taxon>Pseudomonadati</taxon>
        <taxon>Spirochaetota</taxon>
        <taxon>Spirochaetia</taxon>
        <taxon>Leptospirales</taxon>
        <taxon>Leptospiraceae</taxon>
        <taxon>Leptospira</taxon>
    </lineage>
</organism>
<comment type="caution">
    <text evidence="1">The sequence shown here is derived from an EMBL/GenBank/DDBJ whole genome shotgun (WGS) entry which is preliminary data.</text>
</comment>
<accession>T0FSD6</accession>
<reference evidence="1 2" key="1">
    <citation type="submission" date="2013-05" db="EMBL/GenBank/DDBJ databases">
        <authorList>
            <person name="Harkins D.M."/>
            <person name="Durkin A.S."/>
            <person name="Brinkac L.M."/>
            <person name="Haft D.H."/>
            <person name="Selengut J.D."/>
            <person name="Sanka R."/>
            <person name="DePew J."/>
            <person name="Purushe J."/>
            <person name="Hartskeerl R.A."/>
            <person name="Ahmed A."/>
            <person name="van der Linden H."/>
            <person name="Goris M.G.A."/>
            <person name="Vinetz J.M."/>
            <person name="Sutton G.G."/>
            <person name="Nierman W.C."/>
            <person name="Fouts D.E."/>
        </authorList>
    </citation>
    <scope>NUCLEOTIDE SEQUENCE [LARGE SCALE GENOMIC DNA]</scope>
    <source>
        <strain evidence="1 2">CZ214</strain>
    </source>
</reference>
<protein>
    <submittedName>
        <fullName evidence="1">Uncharacterized protein</fullName>
    </submittedName>
</protein>